<evidence type="ECO:0008006" key="3">
    <source>
        <dbReference type="Google" id="ProtNLM"/>
    </source>
</evidence>
<dbReference type="InterPro" id="IPR011467">
    <property type="entry name" value="DUF1573"/>
</dbReference>
<dbReference type="Proteomes" id="UP000619457">
    <property type="component" value="Unassembled WGS sequence"/>
</dbReference>
<dbReference type="Pfam" id="PF07610">
    <property type="entry name" value="DUF1573"/>
    <property type="match status" value="2"/>
</dbReference>
<organism evidence="1 2">
    <name type="scientific">Echinicola pacifica</name>
    <dbReference type="NCBI Taxonomy" id="346377"/>
    <lineage>
        <taxon>Bacteria</taxon>
        <taxon>Pseudomonadati</taxon>
        <taxon>Bacteroidota</taxon>
        <taxon>Cytophagia</taxon>
        <taxon>Cytophagales</taxon>
        <taxon>Cyclobacteriaceae</taxon>
        <taxon>Echinicola</taxon>
    </lineage>
</organism>
<dbReference type="PANTHER" id="PTHR37833">
    <property type="entry name" value="LIPOPROTEIN-RELATED"/>
    <property type="match status" value="1"/>
</dbReference>
<evidence type="ECO:0000313" key="1">
    <source>
        <dbReference type="EMBL" id="GGZ15088.1"/>
    </source>
</evidence>
<dbReference type="PANTHER" id="PTHR37833:SF1">
    <property type="entry name" value="SIGNAL PEPTIDE PROTEIN"/>
    <property type="match status" value="1"/>
</dbReference>
<gene>
    <name evidence="1" type="ORF">GCM10007049_03920</name>
</gene>
<reference evidence="1" key="1">
    <citation type="journal article" date="2014" name="Int. J. Syst. Evol. Microbiol.">
        <title>Complete genome sequence of Corynebacterium casei LMG S-19264T (=DSM 44701T), isolated from a smear-ripened cheese.</title>
        <authorList>
            <consortium name="US DOE Joint Genome Institute (JGI-PGF)"/>
            <person name="Walter F."/>
            <person name="Albersmeier A."/>
            <person name="Kalinowski J."/>
            <person name="Ruckert C."/>
        </authorList>
    </citation>
    <scope>NUCLEOTIDE SEQUENCE</scope>
    <source>
        <strain evidence="1">KCTC 12368</strain>
    </source>
</reference>
<name>A0A918UJM2_9BACT</name>
<protein>
    <recommendedName>
        <fullName evidence="3">DUF1573 domain-containing protein</fullName>
    </recommendedName>
</protein>
<dbReference type="Gene3D" id="2.60.40.10">
    <property type="entry name" value="Immunoglobulins"/>
    <property type="match status" value="2"/>
</dbReference>
<comment type="caution">
    <text evidence="1">The sequence shown here is derived from an EMBL/GenBank/DDBJ whole genome shotgun (WGS) entry which is preliminary data.</text>
</comment>
<dbReference type="EMBL" id="BMWX01000001">
    <property type="protein sequence ID" value="GGZ15088.1"/>
    <property type="molecule type" value="Genomic_DNA"/>
</dbReference>
<proteinExistence type="predicted"/>
<dbReference type="InterPro" id="IPR013783">
    <property type="entry name" value="Ig-like_fold"/>
</dbReference>
<sequence>MEEYGTVTASFFVANEGAGPIIINEVETDCGCTSVDFVTDTLDVNQVGKIEVSYQPTSFGGAFHKEIIVRNNRNSAGDTLSLEGFNIPFPENASNYYQFKVGDLGFRFSSVNMGEVFTNSPKVKYVDFYNFKDLPITLDGGGFSLPEHINIALIPAIVPAKSRGLLAISYDGLAKDDFGFFDEEISFNIEALNPESVNLRLLTTIHEYFAPVPVSQINEVPRLGVAQVEVDFGSIPADKEVLKTITLSNSSKQEVNIRKIVSNCDCMSFSVPKYTLSPGESMDLSLTFDPSGRLGIDHKMVTIFSNDPLNPTRTIVLKSKIKP</sequence>
<evidence type="ECO:0000313" key="2">
    <source>
        <dbReference type="Proteomes" id="UP000619457"/>
    </source>
</evidence>
<dbReference type="AlphaFoldDB" id="A0A918UJM2"/>
<reference evidence="1" key="2">
    <citation type="submission" date="2020-09" db="EMBL/GenBank/DDBJ databases">
        <authorList>
            <person name="Sun Q."/>
            <person name="Kim S."/>
        </authorList>
    </citation>
    <scope>NUCLEOTIDE SEQUENCE</scope>
    <source>
        <strain evidence="1">KCTC 12368</strain>
    </source>
</reference>
<keyword evidence="2" id="KW-1185">Reference proteome</keyword>
<accession>A0A918UJM2</accession>